<dbReference type="GO" id="GO:0043856">
    <property type="term" value="F:anti-sigma factor antagonist activity"/>
    <property type="evidence" value="ECO:0007669"/>
    <property type="project" value="InterPro"/>
</dbReference>
<dbReference type="Pfam" id="PF13466">
    <property type="entry name" value="STAS_2"/>
    <property type="match status" value="1"/>
</dbReference>
<organism evidence="3">
    <name type="scientific">freshwater metagenome</name>
    <dbReference type="NCBI Taxonomy" id="449393"/>
    <lineage>
        <taxon>unclassified sequences</taxon>
        <taxon>metagenomes</taxon>
        <taxon>ecological metagenomes</taxon>
    </lineage>
</organism>
<sequence length="117" mass="11678">MTTEVAAAVPALRIEVADGGEGVVVVRVAGELDTAAAPALCGALDDVLARPGGRACVVDLTGVTFLDCAGLHPVLRARAAACRSGRTLTVHGGTDRAVGRLLELAGVQDVLAPRVAG</sequence>
<evidence type="ECO:0000259" key="2">
    <source>
        <dbReference type="PROSITE" id="PS50801"/>
    </source>
</evidence>
<gene>
    <name evidence="3" type="ORF">UFOPK3609_01424</name>
</gene>
<evidence type="ECO:0000313" key="3">
    <source>
        <dbReference type="EMBL" id="CAB4921672.1"/>
    </source>
</evidence>
<dbReference type="InterPro" id="IPR058548">
    <property type="entry name" value="MlaB-like_STAS"/>
</dbReference>
<dbReference type="PROSITE" id="PS50801">
    <property type="entry name" value="STAS"/>
    <property type="match status" value="1"/>
</dbReference>
<dbReference type="EMBL" id="CAFBMQ010000234">
    <property type="protein sequence ID" value="CAB4921672.1"/>
    <property type="molecule type" value="Genomic_DNA"/>
</dbReference>
<name>A0A6J7HQH7_9ZZZZ</name>
<comment type="similarity">
    <text evidence="1">Belongs to the anti-sigma-factor antagonist family.</text>
</comment>
<feature type="domain" description="STAS" evidence="2">
    <location>
        <begin position="21"/>
        <end position="117"/>
    </location>
</feature>
<evidence type="ECO:0000256" key="1">
    <source>
        <dbReference type="ARBA" id="ARBA00009013"/>
    </source>
</evidence>
<dbReference type="SUPFAM" id="SSF52091">
    <property type="entry name" value="SpoIIaa-like"/>
    <property type="match status" value="1"/>
</dbReference>
<dbReference type="AlphaFoldDB" id="A0A6J7HQH7"/>
<dbReference type="PANTHER" id="PTHR33495">
    <property type="entry name" value="ANTI-SIGMA FACTOR ANTAGONIST TM_1081-RELATED-RELATED"/>
    <property type="match status" value="1"/>
</dbReference>
<dbReference type="CDD" id="cd07043">
    <property type="entry name" value="STAS_anti-anti-sigma_factors"/>
    <property type="match status" value="1"/>
</dbReference>
<accession>A0A6J7HQH7</accession>
<dbReference type="InterPro" id="IPR002645">
    <property type="entry name" value="STAS_dom"/>
</dbReference>
<dbReference type="Gene3D" id="3.30.750.24">
    <property type="entry name" value="STAS domain"/>
    <property type="match status" value="1"/>
</dbReference>
<dbReference type="InterPro" id="IPR003658">
    <property type="entry name" value="Anti-sigma_ant"/>
</dbReference>
<dbReference type="PANTHER" id="PTHR33495:SF2">
    <property type="entry name" value="ANTI-SIGMA FACTOR ANTAGONIST TM_1081-RELATED"/>
    <property type="match status" value="1"/>
</dbReference>
<dbReference type="NCBIfam" id="TIGR00377">
    <property type="entry name" value="ant_ant_sig"/>
    <property type="match status" value="1"/>
</dbReference>
<proteinExistence type="inferred from homology"/>
<dbReference type="InterPro" id="IPR036513">
    <property type="entry name" value="STAS_dom_sf"/>
</dbReference>
<reference evidence="3" key="1">
    <citation type="submission" date="2020-05" db="EMBL/GenBank/DDBJ databases">
        <authorList>
            <person name="Chiriac C."/>
            <person name="Salcher M."/>
            <person name="Ghai R."/>
            <person name="Kavagutti S V."/>
        </authorList>
    </citation>
    <scope>NUCLEOTIDE SEQUENCE</scope>
</reference>
<protein>
    <submittedName>
        <fullName evidence="3">Unannotated protein</fullName>
    </submittedName>
</protein>